<evidence type="ECO:0000256" key="7">
    <source>
        <dbReference type="ARBA" id="ARBA00023180"/>
    </source>
</evidence>
<keyword evidence="4 9" id="KW-1133">Transmembrane helix</keyword>
<evidence type="ECO:0000256" key="5">
    <source>
        <dbReference type="ARBA" id="ARBA00023136"/>
    </source>
</evidence>
<keyword evidence="5 9" id="KW-0472">Membrane</keyword>
<feature type="domain" description="C-type lectin" evidence="10">
    <location>
        <begin position="788"/>
        <end position="913"/>
    </location>
</feature>
<comment type="caution">
    <text evidence="8">Lacks conserved residue(s) required for the propagation of feature annotation.</text>
</comment>
<dbReference type="SMART" id="SM00059">
    <property type="entry name" value="FN2"/>
    <property type="match status" value="1"/>
</dbReference>
<evidence type="ECO:0000256" key="4">
    <source>
        <dbReference type="ARBA" id="ARBA00022989"/>
    </source>
</evidence>
<evidence type="ECO:0000256" key="3">
    <source>
        <dbReference type="ARBA" id="ARBA00022737"/>
    </source>
</evidence>
<protein>
    <recommendedName>
        <fullName evidence="14">Lymphocyte antigen 75</fullName>
    </recommendedName>
</protein>
<dbReference type="CDD" id="cd00037">
    <property type="entry name" value="CLECT"/>
    <property type="match status" value="8"/>
</dbReference>
<organism evidence="12 13">
    <name type="scientific">Ranitomeya imitator</name>
    <name type="common">mimic poison frog</name>
    <dbReference type="NCBI Taxonomy" id="111125"/>
    <lineage>
        <taxon>Eukaryota</taxon>
        <taxon>Metazoa</taxon>
        <taxon>Chordata</taxon>
        <taxon>Craniata</taxon>
        <taxon>Vertebrata</taxon>
        <taxon>Euteleostomi</taxon>
        <taxon>Amphibia</taxon>
        <taxon>Batrachia</taxon>
        <taxon>Anura</taxon>
        <taxon>Neobatrachia</taxon>
        <taxon>Hyloidea</taxon>
        <taxon>Dendrobatidae</taxon>
        <taxon>Dendrobatinae</taxon>
        <taxon>Ranitomeya</taxon>
    </lineage>
</organism>
<feature type="domain" description="Fibronectin type-II" evidence="11">
    <location>
        <begin position="16"/>
        <end position="63"/>
    </location>
</feature>
<dbReference type="SMART" id="SM00034">
    <property type="entry name" value="CLECT"/>
    <property type="match status" value="9"/>
</dbReference>
<dbReference type="InterPro" id="IPR000562">
    <property type="entry name" value="FN_type2_dom"/>
</dbReference>
<feature type="domain" description="C-type lectin" evidence="10">
    <location>
        <begin position="202"/>
        <end position="317"/>
    </location>
</feature>
<feature type="transmembrane region" description="Helical" evidence="9">
    <location>
        <begin position="1416"/>
        <end position="1438"/>
    </location>
</feature>
<evidence type="ECO:0000259" key="10">
    <source>
        <dbReference type="PROSITE" id="PS50041"/>
    </source>
</evidence>
<feature type="domain" description="C-type lectin" evidence="10">
    <location>
        <begin position="1144"/>
        <end position="1247"/>
    </location>
</feature>
<evidence type="ECO:0008006" key="14">
    <source>
        <dbReference type="Google" id="ProtNLM"/>
    </source>
</evidence>
<feature type="non-terminal residue" evidence="12">
    <location>
        <position position="1"/>
    </location>
</feature>
<feature type="non-terminal residue" evidence="12">
    <location>
        <position position="1464"/>
    </location>
</feature>
<proteinExistence type="predicted"/>
<dbReference type="Pfam" id="PF00059">
    <property type="entry name" value="Lectin_C"/>
    <property type="match status" value="8"/>
</dbReference>
<dbReference type="PROSITE" id="PS50041">
    <property type="entry name" value="C_TYPE_LECTIN_2"/>
    <property type="match status" value="9"/>
</dbReference>
<dbReference type="InterPro" id="IPR036943">
    <property type="entry name" value="FN_type2_sf"/>
</dbReference>
<keyword evidence="2 9" id="KW-0812">Transmembrane</keyword>
<gene>
    <name evidence="12" type="ORF">RIMI_LOCUS6684675</name>
</gene>
<keyword evidence="6" id="KW-1015">Disulfide bond</keyword>
<dbReference type="InterPro" id="IPR001304">
    <property type="entry name" value="C-type_lectin-like"/>
</dbReference>
<dbReference type="Gene3D" id="3.10.100.10">
    <property type="entry name" value="Mannose-Binding Protein A, subunit A"/>
    <property type="match status" value="9"/>
</dbReference>
<keyword evidence="13" id="KW-1185">Reference proteome</keyword>
<feature type="domain" description="C-type lectin" evidence="10">
    <location>
        <begin position="336"/>
        <end position="445"/>
    </location>
</feature>
<dbReference type="SUPFAM" id="SSF56436">
    <property type="entry name" value="C-type lectin-like"/>
    <property type="match status" value="10"/>
</dbReference>
<dbReference type="PROSITE" id="PS51092">
    <property type="entry name" value="FN2_2"/>
    <property type="match status" value="1"/>
</dbReference>
<dbReference type="CDD" id="cd00062">
    <property type="entry name" value="FN2"/>
    <property type="match status" value="1"/>
</dbReference>
<sequence>AIFFFLSVVYTTGGNSSGRPCEFPFLYKEKWYHDCILDGTEDEEWCATSENFDDNVLLGNCLKPVSGCNGSWTPNLALQQCYQFNANSVIKWKEAYISCQSQGAELLSISSPEELQYIIETEDLPDSIWIGLNHLAASISAFSLIDGSSCGKLNVNSGRFEFFPCDAVLPYVCKKAVNETKSDPVDYWHYSETECPANWTAYNGFCYMTQEPNAWEEADVSCKNENGSLISLHSLADIELVVTKFQNENENIWSGFQSQSFPSLFKWSDGTEAQFTYWDLKEPLPPFNMTPNCVSFSGQTGRWQVRNCSEPLKSICRKPGIVKNATSSDSGCPPDKNWRKHGEYCYLLNTTEVSFEAQCNLTVMNKFEQEFLNSLIIKQNNIEGKYFWTGLRDVKNTGDYYWETASGTKDPTYSNWNTRQPALAGKCVVMATGESIGKWEVKDCNAFKALTICKKRIGAAEEEEKPKPPPTTCPDGWTPGADLYCYKLFHKERLLRQKTWEESEGICEEFGGHLVSFSHMEDLNNLYLFLKPALGSGSTRWIWLGLNKRNLGSWEWSDGRPISSTVLSDFQEEDYALRDCAALEINLPKRMYWMGILDQTETTYRLKPFHCDAELEWVCQVPKGAPPKTPVWYQPDRSGRSGASLIIEGSEYWFVSDTHLGYKEASFYCASNGSELATIDSTTAMRNIQEYLKTKGSNVLQALMQNWWIKSTDFRRHRPLVLYRMFSSGNRECNSISALSHFPDQFKPINCNVKLPFICKSQNISLLEIITNKVINSSGSCPKNFTLFGDKCFVKVPEQNLTFLEASKYCSEHGGTLPSILNQHEQDFITYWSSSMQKKFWIGLRIGWHAYTYNWLDGKDVAYTNFHPLLQGRLKLFQIDDSNMEKNLQCVFFLNDPKSTFVGTWDFTACSDQQYVSVCQKFADKGGTTSQTVIPEEVEYRDRKYRFIQKNMTWYEAVSECKSKNMELDGIHYRWLDGSLVTLNRWSEETQEEDCTFISLHGTWKTEICDIQLPGAICHVPPDPDAFVLSIRDEDENTFVFNHLQPYVDLAKWVWLGLIYDRSANSLRWHDQTFVRYSNWREGRPDVTNNSFYAAMKTDGFWDIYPSPMDFQRLYLQQHSVVACKIEKGSNGDYVLPMPTSIPYLNSTYYVVNKKVTWFEAVKECRKSGGHLASVHTENQQLFVEHILRQDGFALWIGLWNNDGSSMEWSDGTKTNYASKYFPKKLSLGNCIYLDTKGDWYQKNCSEIQNGAICYKETFPVQSKRDSEEELCPKTPGSGQWIRYKEFCYGFDVKLYNYTVYNNTDANKMCQTVDPTATLLTVKDQEENTFVSKHLSTDPYVTNRIWLGVNSTSTGQKSVWLDGSPMQYTNWEPTQNAGAGLCVVLMPQTGMWNKVPCASGHGRVVCKSPLRSSGTGIAVAFAVSVIIVLLVGILVYFFRKRNPFSSAIRYRRAEDQMESMIDYT</sequence>
<feature type="domain" description="C-type lectin" evidence="10">
    <location>
        <begin position="81"/>
        <end position="174"/>
    </location>
</feature>
<evidence type="ECO:0000256" key="1">
    <source>
        <dbReference type="ARBA" id="ARBA00004167"/>
    </source>
</evidence>
<accession>A0ABN9L8Y8</accession>
<comment type="subcellular location">
    <subcellularLocation>
        <location evidence="1">Membrane</location>
        <topology evidence="1">Single-pass membrane protein</topology>
    </subcellularLocation>
</comment>
<evidence type="ECO:0000256" key="8">
    <source>
        <dbReference type="PROSITE-ProRule" id="PRU00479"/>
    </source>
</evidence>
<evidence type="ECO:0000256" key="2">
    <source>
        <dbReference type="ARBA" id="ARBA00022692"/>
    </source>
</evidence>
<evidence type="ECO:0000313" key="12">
    <source>
        <dbReference type="EMBL" id="CAJ0936231.1"/>
    </source>
</evidence>
<keyword evidence="3" id="KW-0677">Repeat</keyword>
<evidence type="ECO:0000313" key="13">
    <source>
        <dbReference type="Proteomes" id="UP001176940"/>
    </source>
</evidence>
<feature type="domain" description="C-type lectin" evidence="10">
    <location>
        <begin position="919"/>
        <end position="1010"/>
    </location>
</feature>
<dbReference type="InterPro" id="IPR013806">
    <property type="entry name" value="Kringle-like"/>
</dbReference>
<dbReference type="EMBL" id="CAUEEQ010012213">
    <property type="protein sequence ID" value="CAJ0936231.1"/>
    <property type="molecule type" value="Genomic_DNA"/>
</dbReference>
<dbReference type="SUPFAM" id="SSF57440">
    <property type="entry name" value="Kringle-like"/>
    <property type="match status" value="1"/>
</dbReference>
<feature type="domain" description="C-type lectin" evidence="10">
    <location>
        <begin position="481"/>
        <end position="620"/>
    </location>
</feature>
<dbReference type="Gene3D" id="2.10.10.10">
    <property type="entry name" value="Fibronectin, type II, collagen-binding"/>
    <property type="match status" value="1"/>
</dbReference>
<reference evidence="12" key="1">
    <citation type="submission" date="2023-07" db="EMBL/GenBank/DDBJ databases">
        <authorList>
            <person name="Stuckert A."/>
        </authorList>
    </citation>
    <scope>NUCLEOTIDE SEQUENCE</scope>
</reference>
<comment type="caution">
    <text evidence="12">The sequence shown here is derived from an EMBL/GenBank/DDBJ whole genome shotgun (WGS) entry which is preliminary data.</text>
</comment>
<name>A0ABN9L8Y8_9NEOB</name>
<dbReference type="Pfam" id="PF00040">
    <property type="entry name" value="fn2"/>
    <property type="match status" value="1"/>
</dbReference>
<dbReference type="InterPro" id="IPR050111">
    <property type="entry name" value="C-type_lectin/snaclec_domain"/>
</dbReference>
<dbReference type="InterPro" id="IPR016186">
    <property type="entry name" value="C-type_lectin-like/link_sf"/>
</dbReference>
<feature type="domain" description="C-type lectin" evidence="10">
    <location>
        <begin position="1018"/>
        <end position="1103"/>
    </location>
</feature>
<evidence type="ECO:0000256" key="6">
    <source>
        <dbReference type="ARBA" id="ARBA00023157"/>
    </source>
</evidence>
<dbReference type="InterPro" id="IPR016187">
    <property type="entry name" value="CTDL_fold"/>
</dbReference>
<evidence type="ECO:0000259" key="11">
    <source>
        <dbReference type="PROSITE" id="PS51092"/>
    </source>
</evidence>
<keyword evidence="7" id="KW-0325">Glycoprotein</keyword>
<feature type="domain" description="C-type lectin" evidence="10">
    <location>
        <begin position="1284"/>
        <end position="1397"/>
    </location>
</feature>
<evidence type="ECO:0000256" key="9">
    <source>
        <dbReference type="SAM" id="Phobius"/>
    </source>
</evidence>
<dbReference type="PANTHER" id="PTHR22803">
    <property type="entry name" value="MANNOSE, PHOSPHOLIPASE, LECTIN RECEPTOR RELATED"/>
    <property type="match status" value="1"/>
</dbReference>
<dbReference type="Proteomes" id="UP001176940">
    <property type="component" value="Unassembled WGS sequence"/>
</dbReference>